<evidence type="ECO:0000256" key="1">
    <source>
        <dbReference type="ARBA" id="ARBA00009437"/>
    </source>
</evidence>
<dbReference type="Gene3D" id="3.40.190.290">
    <property type="match status" value="1"/>
</dbReference>
<reference evidence="6 7" key="1">
    <citation type="submission" date="2020-04" db="EMBL/GenBank/DDBJ databases">
        <title>Molecular characterization of pseudomonads from Agaricus bisporus reveal novel blotch 2 pathogens in Western Europe.</title>
        <authorList>
            <person name="Taparia T."/>
            <person name="Krijger M."/>
            <person name="Haynes E."/>
            <person name="Elpinstone J.G."/>
            <person name="Noble R."/>
            <person name="Van Der Wolf J."/>
        </authorList>
    </citation>
    <scope>NUCLEOTIDE SEQUENCE [LARGE SCALE GENOMIC DNA]</scope>
    <source>
        <strain evidence="6 7">F1001</strain>
    </source>
</reference>
<sequence length="306" mass="33887">MDYFAALTAFVEAAQANNFSRAAEKLSIKASTVSRYIKDLEQDLGIALFNRSTRTLRLTEGGETFLHHALRVLAELDQARAATSALNQQPRGLLKLNLPPAFARHHVLPLLGDFAERFPQIRLELTLEDSHVNLISAGVDLALRVGVLPDSSLKARKLAAEHTLLCVSPEYARQHSPPRSPQALAECSAILNGNLPDEVFFVSRQAPGAQAERVAIKGHLRINDLDAQLLAVRQGLGMALLPDWLVADLLGRGELVHWLPDWQAQATQIAASLWFVYPPKRTVSSKVRSFIDFMLERIGTPPYWQP</sequence>
<evidence type="ECO:0000256" key="4">
    <source>
        <dbReference type="ARBA" id="ARBA00023163"/>
    </source>
</evidence>
<protein>
    <submittedName>
        <fullName evidence="6">LysR family transcriptional regulator</fullName>
    </submittedName>
</protein>
<dbReference type="Pfam" id="PF00126">
    <property type="entry name" value="HTH_1"/>
    <property type="match status" value="1"/>
</dbReference>
<dbReference type="Pfam" id="PF03466">
    <property type="entry name" value="LysR_substrate"/>
    <property type="match status" value="1"/>
</dbReference>
<dbReference type="PANTHER" id="PTHR30537">
    <property type="entry name" value="HTH-TYPE TRANSCRIPTIONAL REGULATOR"/>
    <property type="match status" value="1"/>
</dbReference>
<dbReference type="AlphaFoldDB" id="A0A7Y7WGT5"/>
<dbReference type="GO" id="GO:0043565">
    <property type="term" value="F:sequence-specific DNA binding"/>
    <property type="evidence" value="ECO:0007669"/>
    <property type="project" value="TreeGrafter"/>
</dbReference>
<dbReference type="PRINTS" id="PR00039">
    <property type="entry name" value="HTHLYSR"/>
</dbReference>
<keyword evidence="3" id="KW-0238">DNA-binding</keyword>
<evidence type="ECO:0000256" key="2">
    <source>
        <dbReference type="ARBA" id="ARBA00023015"/>
    </source>
</evidence>
<proteinExistence type="inferred from homology"/>
<dbReference type="CDD" id="cd08422">
    <property type="entry name" value="PBP2_CrgA_like"/>
    <property type="match status" value="1"/>
</dbReference>
<gene>
    <name evidence="6" type="ORF">HX829_19140</name>
</gene>
<dbReference type="EMBL" id="JACAPU010000021">
    <property type="protein sequence ID" value="NWB48608.1"/>
    <property type="molecule type" value="Genomic_DNA"/>
</dbReference>
<name>A0A7Y7WGT5_9PSED</name>
<dbReference type="FunFam" id="1.10.10.10:FF:000001">
    <property type="entry name" value="LysR family transcriptional regulator"/>
    <property type="match status" value="1"/>
</dbReference>
<dbReference type="Proteomes" id="UP000582981">
    <property type="component" value="Unassembled WGS sequence"/>
</dbReference>
<accession>A0A7Y7WGT5</accession>
<dbReference type="InterPro" id="IPR058163">
    <property type="entry name" value="LysR-type_TF_proteobact-type"/>
</dbReference>
<evidence type="ECO:0000259" key="5">
    <source>
        <dbReference type="PROSITE" id="PS50931"/>
    </source>
</evidence>
<evidence type="ECO:0000256" key="3">
    <source>
        <dbReference type="ARBA" id="ARBA00023125"/>
    </source>
</evidence>
<keyword evidence="4" id="KW-0804">Transcription</keyword>
<evidence type="ECO:0000313" key="7">
    <source>
        <dbReference type="Proteomes" id="UP000582981"/>
    </source>
</evidence>
<dbReference type="GO" id="GO:0003700">
    <property type="term" value="F:DNA-binding transcription factor activity"/>
    <property type="evidence" value="ECO:0007669"/>
    <property type="project" value="InterPro"/>
</dbReference>
<keyword evidence="2" id="KW-0805">Transcription regulation</keyword>
<dbReference type="GO" id="GO:0006351">
    <property type="term" value="P:DNA-templated transcription"/>
    <property type="evidence" value="ECO:0007669"/>
    <property type="project" value="TreeGrafter"/>
</dbReference>
<comment type="caution">
    <text evidence="6">The sequence shown here is derived from an EMBL/GenBank/DDBJ whole genome shotgun (WGS) entry which is preliminary data.</text>
</comment>
<dbReference type="InterPro" id="IPR005119">
    <property type="entry name" value="LysR_subst-bd"/>
</dbReference>
<dbReference type="InterPro" id="IPR036388">
    <property type="entry name" value="WH-like_DNA-bd_sf"/>
</dbReference>
<evidence type="ECO:0000313" key="6">
    <source>
        <dbReference type="EMBL" id="NWB48608.1"/>
    </source>
</evidence>
<organism evidence="6 7">
    <name type="scientific">Pseudomonas gingeri</name>
    <dbReference type="NCBI Taxonomy" id="117681"/>
    <lineage>
        <taxon>Bacteria</taxon>
        <taxon>Pseudomonadati</taxon>
        <taxon>Pseudomonadota</taxon>
        <taxon>Gammaproteobacteria</taxon>
        <taxon>Pseudomonadales</taxon>
        <taxon>Pseudomonadaceae</taxon>
        <taxon>Pseudomonas</taxon>
    </lineage>
</organism>
<dbReference type="Gene3D" id="1.10.10.10">
    <property type="entry name" value="Winged helix-like DNA-binding domain superfamily/Winged helix DNA-binding domain"/>
    <property type="match status" value="1"/>
</dbReference>
<dbReference type="SUPFAM" id="SSF46785">
    <property type="entry name" value="Winged helix' DNA-binding domain"/>
    <property type="match status" value="1"/>
</dbReference>
<dbReference type="RefSeq" id="WP_177144774.1">
    <property type="nucleotide sequence ID" value="NZ_JACAPU010000021.1"/>
</dbReference>
<dbReference type="SUPFAM" id="SSF53850">
    <property type="entry name" value="Periplasmic binding protein-like II"/>
    <property type="match status" value="1"/>
</dbReference>
<comment type="similarity">
    <text evidence="1">Belongs to the LysR transcriptional regulatory family.</text>
</comment>
<dbReference type="PANTHER" id="PTHR30537:SF5">
    <property type="entry name" value="HTH-TYPE TRANSCRIPTIONAL ACTIVATOR TTDR-RELATED"/>
    <property type="match status" value="1"/>
</dbReference>
<dbReference type="PROSITE" id="PS50931">
    <property type="entry name" value="HTH_LYSR"/>
    <property type="match status" value="1"/>
</dbReference>
<feature type="domain" description="HTH lysR-type" evidence="5">
    <location>
        <begin position="1"/>
        <end position="59"/>
    </location>
</feature>
<dbReference type="InterPro" id="IPR000847">
    <property type="entry name" value="LysR_HTH_N"/>
</dbReference>
<dbReference type="InterPro" id="IPR036390">
    <property type="entry name" value="WH_DNA-bd_sf"/>
</dbReference>